<dbReference type="EMBL" id="AGJL01000008">
    <property type="protein sequence ID" value="EHP88362.1"/>
    <property type="molecule type" value="Genomic_DNA"/>
</dbReference>
<accession>H1KXF0</accession>
<dbReference type="InterPro" id="IPR007171">
    <property type="entry name" value="DUF371"/>
</dbReference>
<dbReference type="PANTHER" id="PTHR40696">
    <property type="entry name" value="DUF371 FAMILY PROTEIN"/>
    <property type="match status" value="1"/>
</dbReference>
<proteinExistence type="predicted"/>
<gene>
    <name evidence="1" type="ORF">MetfoDRAFT_0473</name>
</gene>
<dbReference type="InterPro" id="IPR023131">
    <property type="entry name" value="Mth639-like_dom_sf"/>
</dbReference>
<reference evidence="1 2" key="1">
    <citation type="submission" date="2011-09" db="EMBL/GenBank/DDBJ databases">
        <title>The draft genome of Methanotorris formicicus Mc-S-70.</title>
        <authorList>
            <consortium name="US DOE Joint Genome Institute (JGI-PGF)"/>
            <person name="Lucas S."/>
            <person name="Han J."/>
            <person name="Lapidus A."/>
            <person name="Cheng J.-F."/>
            <person name="Goodwin L."/>
            <person name="Pitluck S."/>
            <person name="Peters L."/>
            <person name="Land M.L."/>
            <person name="Hauser L."/>
            <person name="Sieprawska-Lupa M."/>
            <person name="Takai K."/>
            <person name="Miyazaki J."/>
            <person name="Whitman W."/>
            <person name="Woyke T.J."/>
        </authorList>
    </citation>
    <scope>NUCLEOTIDE SEQUENCE [LARGE SCALE GENOMIC DNA]</scope>
    <source>
        <strain evidence="1 2">Mc-S-70</strain>
    </source>
</reference>
<comment type="caution">
    <text evidence="1">The sequence shown here is derived from an EMBL/GenBank/DDBJ whole genome shotgun (WGS) entry which is preliminary data.</text>
</comment>
<dbReference type="Pfam" id="PF04027">
    <property type="entry name" value="DUF371"/>
    <property type="match status" value="1"/>
</dbReference>
<keyword evidence="2" id="KW-1185">Reference proteome</keyword>
<evidence type="ECO:0008006" key="3">
    <source>
        <dbReference type="Google" id="ProtNLM"/>
    </source>
</evidence>
<evidence type="ECO:0000313" key="2">
    <source>
        <dbReference type="Proteomes" id="UP000003706"/>
    </source>
</evidence>
<name>H1KXF0_9EURY</name>
<dbReference type="PANTHER" id="PTHR40696:SF1">
    <property type="entry name" value="DUF371 DOMAIN-CONTAINING PROTEIN"/>
    <property type="match status" value="1"/>
</dbReference>
<dbReference type="STRING" id="647171.MetfoDRAFT_0473"/>
<protein>
    <recommendedName>
        <fullName evidence="3">DUF371 domain-containing protein</fullName>
    </recommendedName>
</protein>
<dbReference type="AlphaFoldDB" id="H1KXF0"/>
<dbReference type="Gene3D" id="2.60.120.630">
    <property type="entry name" value="mth639 domain like"/>
    <property type="match status" value="1"/>
</dbReference>
<evidence type="ECO:0000313" key="1">
    <source>
        <dbReference type="EMBL" id="EHP88362.1"/>
    </source>
</evidence>
<sequence>MVYIVVCEILCSYPYLKWSLQYLTQKYIKMWLICGDVMEFVIYAKGHENIRGLHKTTLEITKEMHLTPKGDCIIGVSADKSMQDFPEEFKEKIRKSKKIIVEIEVEGIKDVVIGRGDERLILNHPTDIVIRKSDFICPRTLMIKADKGAKDINREIIEKLKNGANLTFRIIVE</sequence>
<organism evidence="1 2">
    <name type="scientific">Methanotorris formicicus Mc-S-70</name>
    <dbReference type="NCBI Taxonomy" id="647171"/>
    <lineage>
        <taxon>Archaea</taxon>
        <taxon>Methanobacteriati</taxon>
        <taxon>Methanobacteriota</taxon>
        <taxon>Methanomada group</taxon>
        <taxon>Methanococci</taxon>
        <taxon>Methanococcales</taxon>
        <taxon>Methanocaldococcaceae</taxon>
        <taxon>Methanotorris</taxon>
    </lineage>
</organism>
<dbReference type="Proteomes" id="UP000003706">
    <property type="component" value="Unassembled WGS sequence"/>
</dbReference>
<dbReference type="PATRIC" id="fig|647171.4.peg.469"/>